<feature type="region of interest" description="Disordered" evidence="1">
    <location>
        <begin position="77"/>
        <end position="131"/>
    </location>
</feature>
<sequence>MKNAGLKCASARASPGLGTQCNSMLVLREGGRQSTGPPMNHVRPLLHPRLSHLLETSHEGLSGPACNYCPCRHGKRDLQPTARASAQPSAGPAGGRGAGADRSSAPAPARAAATARRSCGDTAHRTVIGLT</sequence>
<evidence type="ECO:0000313" key="2">
    <source>
        <dbReference type="EMBL" id="CAK0885803.1"/>
    </source>
</evidence>
<organism evidence="2 3">
    <name type="scientific">Prorocentrum cordatum</name>
    <dbReference type="NCBI Taxonomy" id="2364126"/>
    <lineage>
        <taxon>Eukaryota</taxon>
        <taxon>Sar</taxon>
        <taxon>Alveolata</taxon>
        <taxon>Dinophyceae</taxon>
        <taxon>Prorocentrales</taxon>
        <taxon>Prorocentraceae</taxon>
        <taxon>Prorocentrum</taxon>
    </lineage>
</organism>
<feature type="compositionally biased region" description="Low complexity" evidence="1">
    <location>
        <begin position="100"/>
        <end position="117"/>
    </location>
</feature>
<proteinExistence type="predicted"/>
<keyword evidence="3" id="KW-1185">Reference proteome</keyword>
<gene>
    <name evidence="2" type="ORF">PCOR1329_LOCUS67304</name>
</gene>
<comment type="caution">
    <text evidence="2">The sequence shown here is derived from an EMBL/GenBank/DDBJ whole genome shotgun (WGS) entry which is preliminary data.</text>
</comment>
<protein>
    <submittedName>
        <fullName evidence="2">Uncharacterized protein</fullName>
    </submittedName>
</protein>
<evidence type="ECO:0000256" key="1">
    <source>
        <dbReference type="SAM" id="MobiDB-lite"/>
    </source>
</evidence>
<dbReference type="Proteomes" id="UP001189429">
    <property type="component" value="Unassembled WGS sequence"/>
</dbReference>
<accession>A0ABN9WLB0</accession>
<reference evidence="2" key="1">
    <citation type="submission" date="2023-10" db="EMBL/GenBank/DDBJ databases">
        <authorList>
            <person name="Chen Y."/>
            <person name="Shah S."/>
            <person name="Dougan E. K."/>
            <person name="Thang M."/>
            <person name="Chan C."/>
        </authorList>
    </citation>
    <scope>NUCLEOTIDE SEQUENCE [LARGE SCALE GENOMIC DNA]</scope>
</reference>
<feature type="compositionally biased region" description="Low complexity" evidence="1">
    <location>
        <begin position="82"/>
        <end position="91"/>
    </location>
</feature>
<evidence type="ECO:0000313" key="3">
    <source>
        <dbReference type="Proteomes" id="UP001189429"/>
    </source>
</evidence>
<dbReference type="EMBL" id="CAUYUJ010018718">
    <property type="protein sequence ID" value="CAK0885803.1"/>
    <property type="molecule type" value="Genomic_DNA"/>
</dbReference>
<name>A0ABN9WLB0_9DINO</name>